<dbReference type="Proteomes" id="UP000705823">
    <property type="component" value="Unassembled WGS sequence"/>
</dbReference>
<evidence type="ECO:0000313" key="2">
    <source>
        <dbReference type="Proteomes" id="UP000705823"/>
    </source>
</evidence>
<gene>
    <name evidence="1" type="ORF">EGH24_06710</name>
</gene>
<organism evidence="1 2">
    <name type="scientific">Halonotius terrestris</name>
    <dbReference type="NCBI Taxonomy" id="2487750"/>
    <lineage>
        <taxon>Archaea</taxon>
        <taxon>Methanobacteriati</taxon>
        <taxon>Methanobacteriota</taxon>
        <taxon>Stenosarchaea group</taxon>
        <taxon>Halobacteria</taxon>
        <taxon>Halobacteriales</taxon>
        <taxon>Haloferacaceae</taxon>
        <taxon>Halonotius</taxon>
    </lineage>
</organism>
<dbReference type="RefSeq" id="WP_142979408.1">
    <property type="nucleotide sequence ID" value="NZ_RKLU01000003.1"/>
</dbReference>
<accession>A0A8J8P8U2</accession>
<comment type="caution">
    <text evidence="1">The sequence shown here is derived from an EMBL/GenBank/DDBJ whole genome shotgun (WGS) entry which is preliminary data.</text>
</comment>
<dbReference type="Pfam" id="PF25251">
    <property type="entry name" value="DUF7853"/>
    <property type="match status" value="1"/>
</dbReference>
<reference evidence="1" key="1">
    <citation type="submission" date="2019-02" db="EMBL/GenBank/DDBJ databases">
        <title>Halonotius sp. a new haloarchaeum isolated from saline soil.</title>
        <authorList>
            <person name="Duran-Viseras A."/>
            <person name="Sanchez-Porro C."/>
            <person name="Ventosa A."/>
        </authorList>
    </citation>
    <scope>NUCLEOTIDE SEQUENCE</scope>
    <source>
        <strain evidence="1">F15B</strain>
    </source>
</reference>
<dbReference type="AlphaFoldDB" id="A0A8J8P8U2"/>
<sequence>MTAPVPDPCGRLDLAHAEAWAAHVAVEQWLRDAVERETVDEARLKRVAGLLDRIEADGAFTAEELSLLADLCRDRLAQSTAPTRDHSSLRAVIDAADEQHEICAP</sequence>
<proteinExistence type="predicted"/>
<name>A0A8J8P8U2_9EURY</name>
<protein>
    <submittedName>
        <fullName evidence="1">Uncharacterized protein</fullName>
    </submittedName>
</protein>
<dbReference type="OrthoDB" id="338160at2157"/>
<evidence type="ECO:0000313" key="1">
    <source>
        <dbReference type="EMBL" id="TQQ80846.1"/>
    </source>
</evidence>
<keyword evidence="2" id="KW-1185">Reference proteome</keyword>
<dbReference type="EMBL" id="RKLU01000003">
    <property type="protein sequence ID" value="TQQ80846.1"/>
    <property type="molecule type" value="Genomic_DNA"/>
</dbReference>
<dbReference type="InterPro" id="IPR057175">
    <property type="entry name" value="DUF7853"/>
</dbReference>